<dbReference type="InterPro" id="IPR007714">
    <property type="entry name" value="CFA20_dom"/>
</dbReference>
<keyword evidence="4" id="KW-1185">Reference proteome</keyword>
<evidence type="ECO:0000313" key="3">
    <source>
        <dbReference type="EMBL" id="KAK2956110.1"/>
    </source>
</evidence>
<sequence>MSDLRNSLSGSFQGGPYMDLVTAQGKGSDGQFTYTGTMKKEYNKSIKSNEYIFTGSNLCKFNYPKGNKPLNLQQPFLVFQINIPTQSDFTILLNVTDLRNRKLRLHFSAANKIFTTHQSQAHIPLINLPRGEWIHLVLFVPNFFMHFFRETFLSIDTIELSSSFHLRRIFTLKSCPPPPDPESLIPSGVTVLEPIPKTLLPPPPVNFPVHIYSVQNVQSMLGLVVSPLNATMRSNTDSPASLRPRSKRSDKPGPSPSTPDSTPSTHRATTSERKRLEMGQTSEMSIPFNVLKPEEEKKEECAEKDEEKEKEDFFSMWKPTSPDSEEEDEEYESQSPPPSNVPSALVPPPKDDDLLNWKPESCESESESEDEIRVSDTFIEGMIVNSDSSDPLSNFRAADVLNDPFERARQTAGVSEEAKEALNDFSMMLKPRYPGKSND</sequence>
<dbReference type="PANTHER" id="PTHR12458">
    <property type="entry name" value="ORF PROTEIN"/>
    <property type="match status" value="1"/>
</dbReference>
<feature type="compositionally biased region" description="Pro residues" evidence="1">
    <location>
        <begin position="335"/>
        <end position="348"/>
    </location>
</feature>
<evidence type="ECO:0000256" key="1">
    <source>
        <dbReference type="SAM" id="MobiDB-lite"/>
    </source>
</evidence>
<reference evidence="3 4" key="1">
    <citation type="journal article" date="2022" name="bioRxiv">
        <title>Genomics of Preaxostyla Flagellates Illuminates Evolutionary Transitions and the Path Towards Mitochondrial Loss.</title>
        <authorList>
            <person name="Novak L.V.F."/>
            <person name="Treitli S.C."/>
            <person name="Pyrih J."/>
            <person name="Halakuc P."/>
            <person name="Pipaliya S.V."/>
            <person name="Vacek V."/>
            <person name="Brzon O."/>
            <person name="Soukal P."/>
            <person name="Eme L."/>
            <person name="Dacks J.B."/>
            <person name="Karnkowska A."/>
            <person name="Elias M."/>
            <person name="Hampl V."/>
        </authorList>
    </citation>
    <scope>NUCLEOTIDE SEQUENCE [LARGE SCALE GENOMIC DNA]</scope>
    <source>
        <strain evidence="3">NAU3</strain>
        <tissue evidence="3">Gut</tissue>
    </source>
</reference>
<dbReference type="EMBL" id="JARBJD010000059">
    <property type="protein sequence ID" value="KAK2956110.1"/>
    <property type="molecule type" value="Genomic_DNA"/>
</dbReference>
<comment type="caution">
    <text evidence="3">The sequence shown here is derived from an EMBL/GenBank/DDBJ whole genome shotgun (WGS) entry which is preliminary data.</text>
</comment>
<evidence type="ECO:0000259" key="2">
    <source>
        <dbReference type="Pfam" id="PF05018"/>
    </source>
</evidence>
<feature type="compositionally biased region" description="Basic and acidic residues" evidence="1">
    <location>
        <begin position="292"/>
        <end position="313"/>
    </location>
</feature>
<gene>
    <name evidence="3" type="ORF">BLNAU_8890</name>
</gene>
<organism evidence="3 4">
    <name type="scientific">Blattamonas nauphoetae</name>
    <dbReference type="NCBI Taxonomy" id="2049346"/>
    <lineage>
        <taxon>Eukaryota</taxon>
        <taxon>Metamonada</taxon>
        <taxon>Preaxostyla</taxon>
        <taxon>Oxymonadida</taxon>
        <taxon>Blattamonas</taxon>
    </lineage>
</organism>
<dbReference type="Proteomes" id="UP001281761">
    <property type="component" value="Unassembled WGS sequence"/>
</dbReference>
<feature type="compositionally biased region" description="Acidic residues" evidence="1">
    <location>
        <begin position="323"/>
        <end position="332"/>
    </location>
</feature>
<feature type="region of interest" description="Disordered" evidence="1">
    <location>
        <begin position="232"/>
        <end position="373"/>
    </location>
</feature>
<proteinExistence type="predicted"/>
<accession>A0ABQ9XXA7</accession>
<name>A0ABQ9XXA7_9EUKA</name>
<dbReference type="Pfam" id="PF05018">
    <property type="entry name" value="CFA20_dom"/>
    <property type="match status" value="1"/>
</dbReference>
<evidence type="ECO:0000313" key="4">
    <source>
        <dbReference type="Proteomes" id="UP001281761"/>
    </source>
</evidence>
<dbReference type="InterPro" id="IPR040441">
    <property type="entry name" value="CFA20/CFAP20DC"/>
</dbReference>
<feature type="domain" description="CFA20" evidence="2">
    <location>
        <begin position="33"/>
        <end position="173"/>
    </location>
</feature>
<protein>
    <recommendedName>
        <fullName evidence="2">CFA20 domain-containing protein</fullName>
    </recommendedName>
</protein>